<dbReference type="InterPro" id="IPR027417">
    <property type="entry name" value="P-loop_NTPase"/>
</dbReference>
<dbReference type="Gene3D" id="3.30.1510.10">
    <property type="entry name" value="Domain 2, N(10)-formyltetrahydrofolate synthetase"/>
    <property type="match status" value="1"/>
</dbReference>
<keyword evidence="5 6" id="KW-0067">ATP-binding</keyword>
<reference evidence="7 8" key="1">
    <citation type="journal article" date="2017" name="ISME J.">
        <title>Grape pomace compost harbors organohalide-respiring Dehalogenimonas species with novel reductive dehalogenase genes.</title>
        <authorList>
            <person name="Yang Y."/>
            <person name="Higgins S.A."/>
            <person name="Yan J."/>
            <person name="Simsir B."/>
            <person name="Chourey K."/>
            <person name="Iyer R."/>
            <person name="Hettich R.L."/>
            <person name="Baldwin B."/>
            <person name="Ogles D.M."/>
            <person name="Loffler F.E."/>
        </authorList>
    </citation>
    <scope>NUCLEOTIDE SEQUENCE [LARGE SCALE GENOMIC DNA]</scope>
    <source>
        <strain evidence="7 8">GP</strain>
    </source>
</reference>
<evidence type="ECO:0000256" key="1">
    <source>
        <dbReference type="ARBA" id="ARBA00004777"/>
    </source>
</evidence>
<dbReference type="HAMAP" id="MF_01543">
    <property type="entry name" value="FTHFS"/>
    <property type="match status" value="1"/>
</dbReference>
<dbReference type="OrthoDB" id="9761733at2"/>
<comment type="similarity">
    <text evidence="6">Belongs to the formate--tetrahydrofolate ligase family.</text>
</comment>
<dbReference type="EMBL" id="JQAN02000006">
    <property type="protein sequence ID" value="PPD59077.1"/>
    <property type="molecule type" value="Genomic_DNA"/>
</dbReference>
<protein>
    <recommendedName>
        <fullName evidence="6">Formate--tetrahydrofolate ligase</fullName>
        <ecNumber evidence="6">6.3.4.3</ecNumber>
    </recommendedName>
    <alternativeName>
        <fullName evidence="6">Formyltetrahydrofolate synthetase</fullName>
        <shortName evidence="6">FHS</shortName>
        <shortName evidence="6">FTHFS</shortName>
    </alternativeName>
</protein>
<dbReference type="InterPro" id="IPR000559">
    <property type="entry name" value="Formate_THF_ligase"/>
</dbReference>
<dbReference type="PROSITE" id="PS00721">
    <property type="entry name" value="FTHFS_1"/>
    <property type="match status" value="1"/>
</dbReference>
<comment type="caution">
    <text evidence="7">The sequence shown here is derived from an EMBL/GenBank/DDBJ whole genome shotgun (WGS) entry which is preliminary data.</text>
</comment>
<comment type="catalytic activity">
    <reaction evidence="6">
        <text>(6S)-5,6,7,8-tetrahydrofolate + formate + ATP = (6R)-10-formyltetrahydrofolate + ADP + phosphate</text>
        <dbReference type="Rhea" id="RHEA:20221"/>
        <dbReference type="ChEBI" id="CHEBI:15740"/>
        <dbReference type="ChEBI" id="CHEBI:30616"/>
        <dbReference type="ChEBI" id="CHEBI:43474"/>
        <dbReference type="ChEBI" id="CHEBI:57453"/>
        <dbReference type="ChEBI" id="CHEBI:195366"/>
        <dbReference type="ChEBI" id="CHEBI:456216"/>
        <dbReference type="EC" id="6.3.4.3"/>
    </reaction>
</comment>
<proteinExistence type="inferred from homology"/>
<evidence type="ECO:0000313" key="7">
    <source>
        <dbReference type="EMBL" id="PPD59077.1"/>
    </source>
</evidence>
<dbReference type="NCBIfam" id="NF010032">
    <property type="entry name" value="PRK13507.1"/>
    <property type="match status" value="1"/>
</dbReference>
<keyword evidence="4 6" id="KW-0547">Nucleotide-binding</keyword>
<evidence type="ECO:0000313" key="8">
    <source>
        <dbReference type="Proteomes" id="UP000235653"/>
    </source>
</evidence>
<dbReference type="EC" id="6.3.4.3" evidence="6"/>
<comment type="pathway">
    <text evidence="1 6">One-carbon metabolism; tetrahydrofolate interconversion.</text>
</comment>
<name>A0A2P5P9X6_9CHLR</name>
<dbReference type="Gene3D" id="3.10.410.10">
    <property type="entry name" value="Formyltetrahydrofolate synthetase, domain 3"/>
    <property type="match status" value="1"/>
</dbReference>
<gene>
    <name evidence="6" type="primary">fhs</name>
    <name evidence="7" type="ORF">JP09_003455</name>
</gene>
<keyword evidence="8" id="KW-1185">Reference proteome</keyword>
<dbReference type="AlphaFoldDB" id="A0A2P5P9X6"/>
<evidence type="ECO:0000256" key="6">
    <source>
        <dbReference type="HAMAP-Rule" id="MF_01543"/>
    </source>
</evidence>
<dbReference type="GO" id="GO:0004329">
    <property type="term" value="F:formate-tetrahydrofolate ligase activity"/>
    <property type="evidence" value="ECO:0007669"/>
    <property type="project" value="UniProtKB-UniRule"/>
</dbReference>
<evidence type="ECO:0000256" key="5">
    <source>
        <dbReference type="ARBA" id="ARBA00022840"/>
    </source>
</evidence>
<dbReference type="UniPathway" id="UPA00193"/>
<dbReference type="RefSeq" id="WP_102330559.1">
    <property type="nucleotide sequence ID" value="NZ_CP058566.2"/>
</dbReference>
<evidence type="ECO:0000256" key="3">
    <source>
        <dbReference type="ARBA" id="ARBA00022598"/>
    </source>
</evidence>
<dbReference type="GO" id="GO:0005524">
    <property type="term" value="F:ATP binding"/>
    <property type="evidence" value="ECO:0007669"/>
    <property type="project" value="UniProtKB-UniRule"/>
</dbReference>
<evidence type="ECO:0000256" key="4">
    <source>
        <dbReference type="ARBA" id="ARBA00022741"/>
    </source>
</evidence>
<sequence>MLIWCIGRRRKMLDPTKLQDWQIAEEAEKSMKSVHRLASEWGILDNELLPYGHHLGKVDYAAVLDRLKERPDGKYIDVTAITPTPLGEGKSTTTIGLVQGLAKRNDKVSGAIRQPSGGPTFNIKGSAAGGGLSQCIPLTPFSLGLTGDIDSVTNAHNLAMVSLTARLQHEATNNDEFLAKRNLRRLNIDPTNVPMRWVIDFCAQSLRDIIIGLGGKNDGYMMRSGFAISVSSEVMAILAIFTSLRDLRERIGRIVVAYDRQGNPITTHDLEVDGAMTAWLVRASNPNLLQTTEGQPVMVHAGPFANIAVGQSSIVADRVALKLSDYHVTESGFGADIGFEKFWNIKCRVSGLRPNCAVIVATVRALKMHGGGPKVVPGKPLDVTYTQSDPALVERGLANLLAHIETVKVSGINPVVCINNFHTDSDEEIAVIKDAVENAGARAAVSRHWLLGGEGALELADAVIDACEEKNDFRLLYEDALSLRARIEKIATEVYGAAGVSYTPEARTKAEAIEADISKSNFATCMVKTHLSLSHDPTLKGRPSGWTLPIRDILVYNGAGFIVPVAGDIKLMPGTSSDPAFRRIDVDVETGKVKGLF</sequence>
<dbReference type="PROSITE" id="PS00722">
    <property type="entry name" value="FTHFS_2"/>
    <property type="match status" value="1"/>
</dbReference>
<dbReference type="CDD" id="cd00477">
    <property type="entry name" value="FTHFS"/>
    <property type="match status" value="1"/>
</dbReference>
<organism evidence="7 8">
    <name type="scientific">Dehalogenimonas etheniformans</name>
    <dbReference type="NCBI Taxonomy" id="1536648"/>
    <lineage>
        <taxon>Bacteria</taxon>
        <taxon>Bacillati</taxon>
        <taxon>Chloroflexota</taxon>
        <taxon>Dehalococcoidia</taxon>
        <taxon>Dehalococcoidales</taxon>
        <taxon>Dehalococcoidaceae</taxon>
        <taxon>Dehalogenimonas</taxon>
    </lineage>
</organism>
<dbReference type="Proteomes" id="UP000235653">
    <property type="component" value="Unassembled WGS sequence"/>
</dbReference>
<accession>A0A2P5P9X6</accession>
<feature type="binding site" evidence="6">
    <location>
        <begin position="84"/>
        <end position="91"/>
    </location>
    <ligand>
        <name>ATP</name>
        <dbReference type="ChEBI" id="CHEBI:30616"/>
    </ligand>
</feature>
<dbReference type="Gene3D" id="3.40.50.300">
    <property type="entry name" value="P-loop containing nucleotide triphosphate hydrolases"/>
    <property type="match status" value="1"/>
</dbReference>
<dbReference type="SUPFAM" id="SSF52540">
    <property type="entry name" value="P-loop containing nucleoside triphosphate hydrolases"/>
    <property type="match status" value="1"/>
</dbReference>
<keyword evidence="3 6" id="KW-0436">Ligase</keyword>
<evidence type="ECO:0000256" key="2">
    <source>
        <dbReference type="ARBA" id="ARBA00022563"/>
    </source>
</evidence>
<dbReference type="Pfam" id="PF01268">
    <property type="entry name" value="FTHFS"/>
    <property type="match status" value="1"/>
</dbReference>
<dbReference type="GO" id="GO:0035999">
    <property type="term" value="P:tetrahydrofolate interconversion"/>
    <property type="evidence" value="ECO:0007669"/>
    <property type="project" value="UniProtKB-UniRule"/>
</dbReference>
<dbReference type="InterPro" id="IPR020628">
    <property type="entry name" value="Formate_THF_ligase_CS"/>
</dbReference>
<keyword evidence="2 6" id="KW-0554">One-carbon metabolism</keyword>